<feature type="region of interest" description="Disordered" evidence="1">
    <location>
        <begin position="15"/>
        <end position="104"/>
    </location>
</feature>
<proteinExistence type="predicted"/>
<dbReference type="EMBL" id="CM003529">
    <property type="protein sequence ID" value="RCV11794.1"/>
    <property type="molecule type" value="Genomic_DNA"/>
</dbReference>
<protein>
    <submittedName>
        <fullName evidence="2">Uncharacterized protein</fullName>
    </submittedName>
</protein>
<evidence type="ECO:0000313" key="2">
    <source>
        <dbReference type="EMBL" id="RCV11794.1"/>
    </source>
</evidence>
<gene>
    <name evidence="2" type="ORF">SETIT_2G215000v2</name>
</gene>
<name>A0A368Q1Y0_SETIT</name>
<organism evidence="2">
    <name type="scientific">Setaria italica</name>
    <name type="common">Foxtail millet</name>
    <name type="synonym">Panicum italicum</name>
    <dbReference type="NCBI Taxonomy" id="4555"/>
    <lineage>
        <taxon>Eukaryota</taxon>
        <taxon>Viridiplantae</taxon>
        <taxon>Streptophyta</taxon>
        <taxon>Embryophyta</taxon>
        <taxon>Tracheophyta</taxon>
        <taxon>Spermatophyta</taxon>
        <taxon>Magnoliopsida</taxon>
        <taxon>Liliopsida</taxon>
        <taxon>Poales</taxon>
        <taxon>Poaceae</taxon>
        <taxon>PACMAD clade</taxon>
        <taxon>Panicoideae</taxon>
        <taxon>Panicodae</taxon>
        <taxon>Paniceae</taxon>
        <taxon>Cenchrinae</taxon>
        <taxon>Setaria</taxon>
    </lineage>
</organism>
<reference evidence="2" key="2">
    <citation type="submission" date="2015-07" db="EMBL/GenBank/DDBJ databases">
        <authorList>
            <person name="Noorani M."/>
        </authorList>
    </citation>
    <scope>NUCLEOTIDE SEQUENCE</scope>
    <source>
        <strain evidence="2">Yugu1</strain>
    </source>
</reference>
<evidence type="ECO:0000256" key="1">
    <source>
        <dbReference type="SAM" id="MobiDB-lite"/>
    </source>
</evidence>
<feature type="compositionally biased region" description="Polar residues" evidence="1">
    <location>
        <begin position="37"/>
        <end position="48"/>
    </location>
</feature>
<reference evidence="2" key="1">
    <citation type="journal article" date="2012" name="Nat. Biotechnol.">
        <title>Reference genome sequence of the model plant Setaria.</title>
        <authorList>
            <person name="Bennetzen J.L."/>
            <person name="Schmutz J."/>
            <person name="Wang H."/>
            <person name="Percifield R."/>
            <person name="Hawkins J."/>
            <person name="Pontaroli A.C."/>
            <person name="Estep M."/>
            <person name="Feng L."/>
            <person name="Vaughn J.N."/>
            <person name="Grimwood J."/>
            <person name="Jenkins J."/>
            <person name="Barry K."/>
            <person name="Lindquist E."/>
            <person name="Hellsten U."/>
            <person name="Deshpande S."/>
            <person name="Wang X."/>
            <person name="Wu X."/>
            <person name="Mitros T."/>
            <person name="Triplett J."/>
            <person name="Yang X."/>
            <person name="Ye C.Y."/>
            <person name="Mauro-Herrera M."/>
            <person name="Wang L."/>
            <person name="Li P."/>
            <person name="Sharma M."/>
            <person name="Sharma R."/>
            <person name="Ronald P.C."/>
            <person name="Panaud O."/>
            <person name="Kellogg E.A."/>
            <person name="Brutnell T.P."/>
            <person name="Doust A.N."/>
            <person name="Tuskan G.A."/>
            <person name="Rokhsar D."/>
            <person name="Devos K.M."/>
        </authorList>
    </citation>
    <scope>NUCLEOTIDE SEQUENCE [LARGE SCALE GENOMIC DNA]</scope>
    <source>
        <strain evidence="2">Yugu1</strain>
    </source>
</reference>
<dbReference type="AlphaFoldDB" id="A0A368Q1Y0"/>
<sequence length="104" mass="11398">MTAFVVPVFSMQNRGQFTFSISPPAPRSLRPKDSRDQSPSSPSKCSTTLRRRSRSDPVPDQRGLLHALTHAKPSPLHSPTPPFPISVCATTTSRCPNEKQSKGK</sequence>
<accession>A0A368Q1Y0</accession>